<dbReference type="AlphaFoldDB" id="A0A0V1F2S8"/>
<proteinExistence type="predicted"/>
<accession>A0A0V1F2S8</accession>
<sequence>MREGLLKGNNSTQYPIRAKWMMLAAEGTGQRIKHVQLLRRNCPGTDKMRTLLLVGCFQPQKGIEIMQKSIVLYEDITLLENTSTQLPGENRSWFQKWLAKVLVK</sequence>
<protein>
    <submittedName>
        <fullName evidence="1">Uncharacterized protein</fullName>
    </submittedName>
</protein>
<comment type="caution">
    <text evidence="1">The sequence shown here is derived from an EMBL/GenBank/DDBJ whole genome shotgun (WGS) entry which is preliminary data.</text>
</comment>
<dbReference type="Proteomes" id="UP000054995">
    <property type="component" value="Unassembled WGS sequence"/>
</dbReference>
<evidence type="ECO:0000313" key="2">
    <source>
        <dbReference type="Proteomes" id="UP000054995"/>
    </source>
</evidence>
<organism evidence="1 2">
    <name type="scientific">Trichinella pseudospiralis</name>
    <name type="common">Parasitic roundworm</name>
    <dbReference type="NCBI Taxonomy" id="6337"/>
    <lineage>
        <taxon>Eukaryota</taxon>
        <taxon>Metazoa</taxon>
        <taxon>Ecdysozoa</taxon>
        <taxon>Nematoda</taxon>
        <taxon>Enoplea</taxon>
        <taxon>Dorylaimia</taxon>
        <taxon>Trichinellida</taxon>
        <taxon>Trichinellidae</taxon>
        <taxon>Trichinella</taxon>
    </lineage>
</organism>
<dbReference type="EMBL" id="JYDT01000615">
    <property type="protein sequence ID" value="KRY80299.1"/>
    <property type="molecule type" value="Genomic_DNA"/>
</dbReference>
<keyword evidence="2" id="KW-1185">Reference proteome</keyword>
<evidence type="ECO:0000313" key="1">
    <source>
        <dbReference type="EMBL" id="KRY80299.1"/>
    </source>
</evidence>
<gene>
    <name evidence="1" type="ORF">T4D_8450</name>
</gene>
<reference evidence="1 2" key="1">
    <citation type="submission" date="2015-01" db="EMBL/GenBank/DDBJ databases">
        <title>Evolution of Trichinella species and genotypes.</title>
        <authorList>
            <person name="Korhonen P.K."/>
            <person name="Edoardo P."/>
            <person name="Giuseppe L.R."/>
            <person name="Gasser R.B."/>
        </authorList>
    </citation>
    <scope>NUCLEOTIDE SEQUENCE [LARGE SCALE GENOMIC DNA]</scope>
    <source>
        <strain evidence="1">ISS470</strain>
    </source>
</reference>
<name>A0A0V1F2S8_TRIPS</name>